<evidence type="ECO:0000256" key="2">
    <source>
        <dbReference type="ARBA" id="ARBA00022475"/>
    </source>
</evidence>
<dbReference type="PANTHER" id="PTHR42682:SF3">
    <property type="entry name" value="FORMATE HYDROGENLYASE SUBUNIT 3-RELATED"/>
    <property type="match status" value="1"/>
</dbReference>
<dbReference type="InterPro" id="IPR001750">
    <property type="entry name" value="ND/Mrp_TM"/>
</dbReference>
<keyword evidence="2" id="KW-1003">Cell membrane</keyword>
<dbReference type="EMBL" id="JABBNB010000036">
    <property type="protein sequence ID" value="NMO04490.1"/>
    <property type="molecule type" value="Genomic_DNA"/>
</dbReference>
<keyword evidence="11" id="KW-1185">Reference proteome</keyword>
<name>A0A848L0K2_9ACTN</name>
<feature type="transmembrane region" description="Helical" evidence="8">
    <location>
        <begin position="240"/>
        <end position="257"/>
    </location>
</feature>
<evidence type="ECO:0000256" key="4">
    <source>
        <dbReference type="ARBA" id="ARBA00022989"/>
    </source>
</evidence>
<evidence type="ECO:0000313" key="10">
    <source>
        <dbReference type="EMBL" id="NMO04490.1"/>
    </source>
</evidence>
<evidence type="ECO:0000256" key="8">
    <source>
        <dbReference type="SAM" id="Phobius"/>
    </source>
</evidence>
<feature type="transmembrane region" description="Helical" evidence="8">
    <location>
        <begin position="419"/>
        <end position="452"/>
    </location>
</feature>
<keyword evidence="5" id="KW-0560">Oxidoreductase</keyword>
<comment type="subcellular location">
    <subcellularLocation>
        <location evidence="1">Cell membrane</location>
        <topology evidence="1">Multi-pass membrane protein</topology>
    </subcellularLocation>
    <subcellularLocation>
        <location evidence="7">Membrane</location>
        <topology evidence="7">Multi-pass membrane protein</topology>
    </subcellularLocation>
</comment>
<evidence type="ECO:0000256" key="6">
    <source>
        <dbReference type="ARBA" id="ARBA00023136"/>
    </source>
</evidence>
<keyword evidence="6 8" id="KW-0472">Membrane</keyword>
<organism evidence="10 11">
    <name type="scientific">Gordonia asplenii</name>
    <dbReference type="NCBI Taxonomy" id="2725283"/>
    <lineage>
        <taxon>Bacteria</taxon>
        <taxon>Bacillati</taxon>
        <taxon>Actinomycetota</taxon>
        <taxon>Actinomycetes</taxon>
        <taxon>Mycobacteriales</taxon>
        <taxon>Gordoniaceae</taxon>
        <taxon>Gordonia</taxon>
    </lineage>
</organism>
<feature type="transmembrane region" description="Helical" evidence="8">
    <location>
        <begin position="473"/>
        <end position="495"/>
    </location>
</feature>
<feature type="transmembrane region" description="Helical" evidence="8">
    <location>
        <begin position="378"/>
        <end position="399"/>
    </location>
</feature>
<feature type="domain" description="NADH:quinone oxidoreductase/Mrp antiporter transmembrane" evidence="9">
    <location>
        <begin position="133"/>
        <end position="414"/>
    </location>
</feature>
<proteinExistence type="predicted"/>
<gene>
    <name evidence="10" type="ORF">HH308_25045</name>
</gene>
<dbReference type="InterPro" id="IPR052175">
    <property type="entry name" value="ComplexI-like_HydComp"/>
</dbReference>
<keyword evidence="10" id="KW-0830">Ubiquinone</keyword>
<feature type="transmembrane region" description="Helical" evidence="8">
    <location>
        <begin position="649"/>
        <end position="669"/>
    </location>
</feature>
<dbReference type="AlphaFoldDB" id="A0A848L0K2"/>
<keyword evidence="4 8" id="KW-1133">Transmembrane helix</keyword>
<evidence type="ECO:0000256" key="1">
    <source>
        <dbReference type="ARBA" id="ARBA00004651"/>
    </source>
</evidence>
<evidence type="ECO:0000256" key="7">
    <source>
        <dbReference type="RuleBase" id="RU000320"/>
    </source>
</evidence>
<dbReference type="Proteomes" id="UP000550729">
    <property type="component" value="Unassembled WGS sequence"/>
</dbReference>
<comment type="caution">
    <text evidence="10">The sequence shown here is derived from an EMBL/GenBank/DDBJ whole genome shotgun (WGS) entry which is preliminary data.</text>
</comment>
<dbReference type="GO" id="GO:0005886">
    <property type="term" value="C:plasma membrane"/>
    <property type="evidence" value="ECO:0007669"/>
    <property type="project" value="UniProtKB-SubCell"/>
</dbReference>
<dbReference type="GO" id="GO:0016491">
    <property type="term" value="F:oxidoreductase activity"/>
    <property type="evidence" value="ECO:0007669"/>
    <property type="project" value="UniProtKB-KW"/>
</dbReference>
<dbReference type="PANTHER" id="PTHR42682">
    <property type="entry name" value="HYDROGENASE-4 COMPONENT F"/>
    <property type="match status" value="1"/>
</dbReference>
<keyword evidence="3 7" id="KW-0812">Transmembrane</keyword>
<protein>
    <submittedName>
        <fullName evidence="10">NADH/ubiquinone/plastoquinone (Complex I)</fullName>
    </submittedName>
</protein>
<sequence length="671" mass="69452">MTILSALVVFALAGSGSLVCGSTGELSAVRTRLVQACWLANVGGAALGVIAGIRAIRGSPVTVDLGGTLGLGSSVLACDRLSGLFMVISFGVAAPALVAAARSGHGSRSRLPAAASAVLASMVLILTATSAYPFLFGWEALTVSFYLAVGFDRARRGRARSSVVTVVFGRCSGALLLVGMLLIASTPGSGLDFDEWHLAESTARASIAYALLLAGFAVKVGLLPAHLWLPDAYSSAPAPVRGLLAGAAVNVGFYGMWRTFELLGAPASWLACAVLIVGGLSALYGIAQAAVNPLLPTLIAWSSVENSGVITAGFGAALAGAVAHNDGLVVTGLVAATAQLVTHAIAKTLLFTATASAEEATGETRLDALGGIAHRLPWTAAGLTVGSLTLAGLPLTAGFTSEWLTLEALMQQFRLSRLSLQLCTTAAAVLVALTIGVAALTFVRVVALTAFGPDRLDIAHRIRLDDYERSASFRTAVATLIVAALALSAFAPAMVSVITRAVASRATGSPTMRQSPWVIQPAFDGFSALSPTWLWIVLPMMTLAVGVVGYCASRGGLLRVRRVDPWSSGSPGVDRGLGYTSFGFANPMRHVMGNVLRTRRSSATADPAGRDLSYTVDVSDIIAEWGYRPLGRLIMVGVRQAKRLQSGRLDAYMTYMLIAVVAVLAVVVATR</sequence>
<evidence type="ECO:0000259" key="9">
    <source>
        <dbReference type="Pfam" id="PF00361"/>
    </source>
</evidence>
<feature type="transmembrane region" description="Helical" evidence="8">
    <location>
        <begin position="163"/>
        <end position="186"/>
    </location>
</feature>
<reference evidence="10 11" key="1">
    <citation type="submission" date="2020-04" db="EMBL/GenBank/DDBJ databases">
        <title>Gordonia sp. nov. TBRC 11910.</title>
        <authorList>
            <person name="Suriyachadkun C."/>
        </authorList>
    </citation>
    <scope>NUCLEOTIDE SEQUENCE [LARGE SCALE GENOMIC DNA]</scope>
    <source>
        <strain evidence="10 11">TBRC 11910</strain>
    </source>
</reference>
<feature type="transmembrane region" description="Helical" evidence="8">
    <location>
        <begin position="263"/>
        <end position="286"/>
    </location>
</feature>
<accession>A0A848L0K2</accession>
<feature type="transmembrane region" description="Helical" evidence="8">
    <location>
        <begin position="81"/>
        <end position="99"/>
    </location>
</feature>
<evidence type="ECO:0000313" key="11">
    <source>
        <dbReference type="Proteomes" id="UP000550729"/>
    </source>
</evidence>
<feature type="transmembrane region" description="Helical" evidence="8">
    <location>
        <begin position="134"/>
        <end position="151"/>
    </location>
</feature>
<feature type="transmembrane region" description="Helical" evidence="8">
    <location>
        <begin position="533"/>
        <end position="552"/>
    </location>
</feature>
<dbReference type="RefSeq" id="WP_170196994.1">
    <property type="nucleotide sequence ID" value="NZ_JABBNB010000036.1"/>
</dbReference>
<feature type="transmembrane region" description="Helical" evidence="8">
    <location>
        <begin position="206"/>
        <end position="228"/>
    </location>
</feature>
<dbReference type="Pfam" id="PF00361">
    <property type="entry name" value="Proton_antipo_M"/>
    <property type="match status" value="1"/>
</dbReference>
<evidence type="ECO:0000256" key="5">
    <source>
        <dbReference type="ARBA" id="ARBA00023002"/>
    </source>
</evidence>
<evidence type="ECO:0000256" key="3">
    <source>
        <dbReference type="ARBA" id="ARBA00022692"/>
    </source>
</evidence>